<name>A0A3S9XEQ0_9GAMM</name>
<dbReference type="Proteomes" id="UP000273143">
    <property type="component" value="Chromosome"/>
</dbReference>
<keyword evidence="2" id="KW-1185">Reference proteome</keyword>
<gene>
    <name evidence="1" type="ORF">DM558_09155</name>
</gene>
<evidence type="ECO:0000313" key="2">
    <source>
        <dbReference type="Proteomes" id="UP000273143"/>
    </source>
</evidence>
<accession>A0A3S9XEQ0</accession>
<reference evidence="2" key="1">
    <citation type="submission" date="2018-06" db="EMBL/GenBank/DDBJ databases">
        <title>Complete genome of Pseudomonas insecticola strain QZS01.</title>
        <authorList>
            <person name="Wang J."/>
            <person name="Su Q."/>
        </authorList>
    </citation>
    <scope>NUCLEOTIDE SEQUENCE [LARGE SCALE GENOMIC DNA]</scope>
    <source>
        <strain evidence="2">QZS01</strain>
    </source>
</reference>
<evidence type="ECO:0000313" key="1">
    <source>
        <dbReference type="EMBL" id="AZS50935.1"/>
    </source>
</evidence>
<dbReference type="EMBL" id="CP029822">
    <property type="protein sequence ID" value="AZS50935.1"/>
    <property type="molecule type" value="Genomic_DNA"/>
</dbReference>
<organism evidence="1 2">
    <name type="scientific">Entomomonas moraniae</name>
    <dbReference type="NCBI Taxonomy" id="2213226"/>
    <lineage>
        <taxon>Bacteria</taxon>
        <taxon>Pseudomonadati</taxon>
        <taxon>Pseudomonadota</taxon>
        <taxon>Gammaproteobacteria</taxon>
        <taxon>Pseudomonadales</taxon>
        <taxon>Pseudomonadaceae</taxon>
        <taxon>Entomomonas</taxon>
    </lineage>
</organism>
<dbReference type="KEGG" id="emo:DM558_09155"/>
<proteinExistence type="predicted"/>
<protein>
    <submittedName>
        <fullName evidence="1">Uncharacterized protein</fullName>
    </submittedName>
</protein>
<dbReference type="AlphaFoldDB" id="A0A3S9XEQ0"/>
<sequence>MSFNTIIPLNIFVYLFKNRVTSVKESSNGILPTFPKATVWKKNANSKHLERSFLFSNQPEEESPRSFLLVC</sequence>
<dbReference type="RefSeq" id="WP_127163633.1">
    <property type="nucleotide sequence ID" value="NZ_CP029822.1"/>
</dbReference>